<dbReference type="GO" id="GO:0003677">
    <property type="term" value="F:DNA binding"/>
    <property type="evidence" value="ECO:0007669"/>
    <property type="project" value="UniProtKB-KW"/>
</dbReference>
<dbReference type="PANTHER" id="PTHR46577:SF2">
    <property type="entry name" value="TRANSCRIPTIONAL REGULATORY PROTEIN"/>
    <property type="match status" value="1"/>
</dbReference>
<dbReference type="SMART" id="SM00345">
    <property type="entry name" value="HTH_GNTR"/>
    <property type="match status" value="1"/>
</dbReference>
<evidence type="ECO:0000259" key="6">
    <source>
        <dbReference type="PROSITE" id="PS50949"/>
    </source>
</evidence>
<dbReference type="InterPro" id="IPR015422">
    <property type="entry name" value="PyrdxlP-dep_Trfase_small"/>
</dbReference>
<dbReference type="GO" id="GO:0003700">
    <property type="term" value="F:DNA-binding transcription factor activity"/>
    <property type="evidence" value="ECO:0007669"/>
    <property type="project" value="InterPro"/>
</dbReference>
<keyword evidence="2" id="KW-0663">Pyridoxal phosphate</keyword>
<evidence type="ECO:0000313" key="7">
    <source>
        <dbReference type="EMBL" id="TFY98894.1"/>
    </source>
</evidence>
<keyword evidence="7" id="KW-0808">Transferase</keyword>
<dbReference type="OrthoDB" id="9804020at2"/>
<keyword evidence="7" id="KW-0032">Aminotransferase</keyword>
<dbReference type="Pfam" id="PF00392">
    <property type="entry name" value="GntR"/>
    <property type="match status" value="1"/>
</dbReference>
<evidence type="ECO:0000313" key="8">
    <source>
        <dbReference type="Proteomes" id="UP000297839"/>
    </source>
</evidence>
<feature type="domain" description="HTH gntR-type" evidence="6">
    <location>
        <begin position="6"/>
        <end position="74"/>
    </location>
</feature>
<keyword evidence="4" id="KW-0238">DNA-binding</keyword>
<dbReference type="RefSeq" id="WP_135250613.1">
    <property type="nucleotide sequence ID" value="NZ_SMLK01000005.1"/>
</dbReference>
<name>A0A4Z0BLB6_9BURK</name>
<keyword evidence="3" id="KW-0805">Transcription regulation</keyword>
<dbReference type="InterPro" id="IPR015424">
    <property type="entry name" value="PyrdxlP-dep_Trfase"/>
</dbReference>
<dbReference type="InterPro" id="IPR015421">
    <property type="entry name" value="PyrdxlP-dep_Trfase_major"/>
</dbReference>
<dbReference type="InterPro" id="IPR051446">
    <property type="entry name" value="HTH_trans_reg/aminotransferase"/>
</dbReference>
<dbReference type="AlphaFoldDB" id="A0A4Z0BLB6"/>
<dbReference type="PROSITE" id="PS50949">
    <property type="entry name" value="HTH_GNTR"/>
    <property type="match status" value="1"/>
</dbReference>
<gene>
    <name evidence="7" type="ORF">EZ216_15100</name>
</gene>
<accession>A0A4Z0BLB6</accession>
<evidence type="ECO:0000256" key="4">
    <source>
        <dbReference type="ARBA" id="ARBA00023125"/>
    </source>
</evidence>
<dbReference type="CDD" id="cd00609">
    <property type="entry name" value="AAT_like"/>
    <property type="match status" value="1"/>
</dbReference>
<comment type="similarity">
    <text evidence="1">In the C-terminal section; belongs to the class-I pyridoxal-phosphate-dependent aminotransferase family.</text>
</comment>
<dbReference type="InterPro" id="IPR036390">
    <property type="entry name" value="WH_DNA-bd_sf"/>
</dbReference>
<dbReference type="InterPro" id="IPR000524">
    <property type="entry name" value="Tscrpt_reg_HTH_GntR"/>
</dbReference>
<dbReference type="GO" id="GO:0030170">
    <property type="term" value="F:pyridoxal phosphate binding"/>
    <property type="evidence" value="ECO:0007669"/>
    <property type="project" value="InterPro"/>
</dbReference>
<dbReference type="Gene3D" id="3.40.640.10">
    <property type="entry name" value="Type I PLP-dependent aspartate aminotransferase-like (Major domain)"/>
    <property type="match status" value="1"/>
</dbReference>
<protein>
    <submittedName>
        <fullName evidence="7">PLP-dependent aminotransferase family protein</fullName>
    </submittedName>
</protein>
<evidence type="ECO:0000256" key="3">
    <source>
        <dbReference type="ARBA" id="ARBA00023015"/>
    </source>
</evidence>
<dbReference type="SUPFAM" id="SSF53383">
    <property type="entry name" value="PLP-dependent transferases"/>
    <property type="match status" value="1"/>
</dbReference>
<dbReference type="InterPro" id="IPR004839">
    <property type="entry name" value="Aminotransferase_I/II_large"/>
</dbReference>
<dbReference type="SUPFAM" id="SSF46785">
    <property type="entry name" value="Winged helix' DNA-binding domain"/>
    <property type="match status" value="1"/>
</dbReference>
<keyword evidence="5" id="KW-0804">Transcription</keyword>
<evidence type="ECO:0000256" key="1">
    <source>
        <dbReference type="ARBA" id="ARBA00005384"/>
    </source>
</evidence>
<reference evidence="7 8" key="1">
    <citation type="submission" date="2019-03" db="EMBL/GenBank/DDBJ databases">
        <title>Ramlibacter sp. 18x22-1, whole genome shotgun sequence.</title>
        <authorList>
            <person name="Zhang X."/>
            <person name="Feng G."/>
            <person name="Zhu H."/>
        </authorList>
    </citation>
    <scope>NUCLEOTIDE SEQUENCE [LARGE SCALE GENOMIC DNA]</scope>
    <source>
        <strain evidence="7 8">18x22-1</strain>
    </source>
</reference>
<dbReference type="Gene3D" id="3.90.1150.10">
    <property type="entry name" value="Aspartate Aminotransferase, domain 1"/>
    <property type="match status" value="1"/>
</dbReference>
<dbReference type="Proteomes" id="UP000297839">
    <property type="component" value="Unassembled WGS sequence"/>
</dbReference>
<dbReference type="Gene3D" id="1.10.10.10">
    <property type="entry name" value="Winged helix-like DNA-binding domain superfamily/Winged helix DNA-binding domain"/>
    <property type="match status" value="1"/>
</dbReference>
<evidence type="ECO:0000256" key="5">
    <source>
        <dbReference type="ARBA" id="ARBA00023163"/>
    </source>
</evidence>
<dbReference type="CDD" id="cd07377">
    <property type="entry name" value="WHTH_GntR"/>
    <property type="match status" value="1"/>
</dbReference>
<comment type="caution">
    <text evidence="7">The sequence shown here is derived from an EMBL/GenBank/DDBJ whole genome shotgun (WGS) entry which is preliminary data.</text>
</comment>
<sequence length="487" mass="53397">MTPAAGPLYQQLASHYGQAIEKNTLRTGMRMPSVRELMRRHRISLSTALQTLRLLEERGWLEARPRVGYFVRGIAVPPLEEVADADLSAPLEAVAGAHPFAGINERISVLVESARRADVKVDLGGATPGPELFDTAWLNKTAIALLREQPNLLAQSRSTATTHPDFQAAMALRALDAGIRVAPHQVLATVGNTEAMHLALTAVCQPGDVVAVESPTYYGLLQGVESLGLKTLEIPCSQASGISLEALDLAVRTQPRLRAVVVVPDLQMPLGTLMPDAQKAALAAFCRTHDLALVEDDSYRPFVEANERPRPIKSWDTSGHVVYCESLNKTLAPGLRQGWMSAGRWHERIQMLKFAQSRNTPAFSQLLAARWVGAPAFERHLQRLRPRLRVQREQAAQAIARHFPAGTRLRLPPGGLSLWVQLPAGVRSSVLFREALREGIRIAPGAMFSNTDRYEHFIRVSCAQAFTEQTDEAYRVLGRLAAAQAAV</sequence>
<dbReference type="Pfam" id="PF00155">
    <property type="entry name" value="Aminotran_1_2"/>
    <property type="match status" value="1"/>
</dbReference>
<dbReference type="PANTHER" id="PTHR46577">
    <property type="entry name" value="HTH-TYPE TRANSCRIPTIONAL REGULATORY PROTEIN GABR"/>
    <property type="match status" value="1"/>
</dbReference>
<evidence type="ECO:0000256" key="2">
    <source>
        <dbReference type="ARBA" id="ARBA00022898"/>
    </source>
</evidence>
<dbReference type="GO" id="GO:0008483">
    <property type="term" value="F:transaminase activity"/>
    <property type="evidence" value="ECO:0007669"/>
    <property type="project" value="UniProtKB-KW"/>
</dbReference>
<keyword evidence="8" id="KW-1185">Reference proteome</keyword>
<proteinExistence type="inferred from homology"/>
<dbReference type="EMBL" id="SMLK01000005">
    <property type="protein sequence ID" value="TFY98894.1"/>
    <property type="molecule type" value="Genomic_DNA"/>
</dbReference>
<dbReference type="InterPro" id="IPR036388">
    <property type="entry name" value="WH-like_DNA-bd_sf"/>
</dbReference>
<organism evidence="7 8">
    <name type="scientific">Ramlibacter humi</name>
    <dbReference type="NCBI Taxonomy" id="2530451"/>
    <lineage>
        <taxon>Bacteria</taxon>
        <taxon>Pseudomonadati</taxon>
        <taxon>Pseudomonadota</taxon>
        <taxon>Betaproteobacteria</taxon>
        <taxon>Burkholderiales</taxon>
        <taxon>Comamonadaceae</taxon>
        <taxon>Ramlibacter</taxon>
    </lineage>
</organism>